<dbReference type="EMBL" id="CAXAMN010003781">
    <property type="protein sequence ID" value="CAK9006238.1"/>
    <property type="molecule type" value="Genomic_DNA"/>
</dbReference>
<proteinExistence type="predicted"/>
<name>A0ABP0IVZ5_9DINO</name>
<dbReference type="PANTHER" id="PTHR12743:SF0">
    <property type="entry name" value="HOLOCYTOCHROME C-TYPE SYNTHASE"/>
    <property type="match status" value="1"/>
</dbReference>
<dbReference type="GO" id="GO:0016829">
    <property type="term" value="F:lyase activity"/>
    <property type="evidence" value="ECO:0007669"/>
    <property type="project" value="UniProtKB-KW"/>
</dbReference>
<accession>A0ABP0IVZ5</accession>
<protein>
    <submittedName>
        <fullName evidence="1">Uncharacterized protein</fullName>
    </submittedName>
</protein>
<comment type="caution">
    <text evidence="1">The sequence shown here is derived from an EMBL/GenBank/DDBJ whole genome shotgun (WGS) entry which is preliminary data.</text>
</comment>
<dbReference type="InterPro" id="IPR000511">
    <property type="entry name" value="Holocyt_c/c1_synthase"/>
</dbReference>
<evidence type="ECO:0000313" key="2">
    <source>
        <dbReference type="Proteomes" id="UP001642484"/>
    </source>
</evidence>
<dbReference type="Pfam" id="PF01265">
    <property type="entry name" value="Cyto_heme_lyase"/>
    <property type="match status" value="2"/>
</dbReference>
<reference evidence="1 2" key="1">
    <citation type="submission" date="2024-02" db="EMBL/GenBank/DDBJ databases">
        <authorList>
            <person name="Chen Y."/>
            <person name="Shah S."/>
            <person name="Dougan E. K."/>
            <person name="Thang M."/>
            <person name="Chan C."/>
        </authorList>
    </citation>
    <scope>NUCLEOTIDE SEQUENCE [LARGE SCALE GENOMIC DNA]</scope>
</reference>
<dbReference type="Proteomes" id="UP001642484">
    <property type="component" value="Unassembled WGS sequence"/>
</dbReference>
<gene>
    <name evidence="1" type="ORF">CCMP2556_LOCUS8388</name>
</gene>
<dbReference type="PROSITE" id="PS00822">
    <property type="entry name" value="CYTO_HEME_LYASE_2"/>
    <property type="match status" value="1"/>
</dbReference>
<organism evidence="1 2">
    <name type="scientific">Durusdinium trenchii</name>
    <dbReference type="NCBI Taxonomy" id="1381693"/>
    <lineage>
        <taxon>Eukaryota</taxon>
        <taxon>Sar</taxon>
        <taxon>Alveolata</taxon>
        <taxon>Dinophyceae</taxon>
        <taxon>Suessiales</taxon>
        <taxon>Symbiodiniaceae</taxon>
        <taxon>Durusdinium</taxon>
    </lineage>
</organism>
<dbReference type="PANTHER" id="PTHR12743">
    <property type="entry name" value="CYTOCHROME C1 HEME LYASE"/>
    <property type="match status" value="1"/>
</dbReference>
<keyword evidence="2" id="KW-1185">Reference proteome</keyword>
<evidence type="ECO:0000313" key="1">
    <source>
        <dbReference type="EMBL" id="CAK9006238.1"/>
    </source>
</evidence>
<sequence>MSACPLGYGGDAKDALSSKGSESPPAELSGKREVSTIPSADGSNFLYPSEKQFFTSATAKGHELDPQDMSMVIAIHNAVNERTWQDILKYEKLHDCADPKLIRFLGRPGELTPKARLGSLFGRTLPFDRHDWHVDRCGTHVRYVVDFYDGQQSPTHPVSIHIDARPELSWAGLKDRLMLWWRG</sequence>